<sequence length="51" mass="5908">SRTEETDKLDPCFERRCQHQELHGCNESGGNVTGERWIDSTTKSLWNRRSG</sequence>
<evidence type="ECO:0000313" key="1">
    <source>
        <dbReference type="EMBL" id="KAK7499673.1"/>
    </source>
</evidence>
<gene>
    <name evidence="1" type="ORF">BaRGS_00009014</name>
</gene>
<keyword evidence="2" id="KW-1185">Reference proteome</keyword>
<feature type="non-terminal residue" evidence="1">
    <location>
        <position position="1"/>
    </location>
</feature>
<proteinExistence type="predicted"/>
<name>A0ABD0LJS5_9CAEN</name>
<dbReference type="Proteomes" id="UP001519460">
    <property type="component" value="Unassembled WGS sequence"/>
</dbReference>
<dbReference type="AlphaFoldDB" id="A0ABD0LJS5"/>
<organism evidence="1 2">
    <name type="scientific">Batillaria attramentaria</name>
    <dbReference type="NCBI Taxonomy" id="370345"/>
    <lineage>
        <taxon>Eukaryota</taxon>
        <taxon>Metazoa</taxon>
        <taxon>Spiralia</taxon>
        <taxon>Lophotrochozoa</taxon>
        <taxon>Mollusca</taxon>
        <taxon>Gastropoda</taxon>
        <taxon>Caenogastropoda</taxon>
        <taxon>Sorbeoconcha</taxon>
        <taxon>Cerithioidea</taxon>
        <taxon>Batillariidae</taxon>
        <taxon>Batillaria</taxon>
    </lineage>
</organism>
<accession>A0ABD0LJS5</accession>
<dbReference type="EMBL" id="JACVVK020000042">
    <property type="protein sequence ID" value="KAK7499673.1"/>
    <property type="molecule type" value="Genomic_DNA"/>
</dbReference>
<protein>
    <submittedName>
        <fullName evidence="1">Uncharacterized protein</fullName>
    </submittedName>
</protein>
<evidence type="ECO:0000313" key="2">
    <source>
        <dbReference type="Proteomes" id="UP001519460"/>
    </source>
</evidence>
<reference evidence="1 2" key="1">
    <citation type="journal article" date="2023" name="Sci. Data">
        <title>Genome assembly of the Korean intertidal mud-creeper Batillaria attramentaria.</title>
        <authorList>
            <person name="Patra A.K."/>
            <person name="Ho P.T."/>
            <person name="Jun S."/>
            <person name="Lee S.J."/>
            <person name="Kim Y."/>
            <person name="Won Y.J."/>
        </authorList>
    </citation>
    <scope>NUCLEOTIDE SEQUENCE [LARGE SCALE GENOMIC DNA]</scope>
    <source>
        <strain evidence="1">Wonlab-2016</strain>
    </source>
</reference>
<comment type="caution">
    <text evidence="1">The sequence shown here is derived from an EMBL/GenBank/DDBJ whole genome shotgun (WGS) entry which is preliminary data.</text>
</comment>